<name>A0AAN7GXG8_9MYRT</name>
<dbReference type="Proteomes" id="UP001345219">
    <property type="component" value="Chromosome 9"/>
</dbReference>
<evidence type="ECO:0000313" key="3">
    <source>
        <dbReference type="Proteomes" id="UP001345219"/>
    </source>
</evidence>
<evidence type="ECO:0008006" key="4">
    <source>
        <dbReference type="Google" id="ProtNLM"/>
    </source>
</evidence>
<keyword evidence="3" id="KW-1185">Reference proteome</keyword>
<dbReference type="Pfam" id="PF04640">
    <property type="entry name" value="PLATZ"/>
    <property type="match status" value="1"/>
</dbReference>
<evidence type="ECO:0000256" key="1">
    <source>
        <dbReference type="SAM" id="MobiDB-lite"/>
    </source>
</evidence>
<dbReference type="EMBL" id="JAXIOK010000022">
    <property type="protein sequence ID" value="KAK4744852.1"/>
    <property type="molecule type" value="Genomic_DNA"/>
</dbReference>
<reference evidence="2 3" key="1">
    <citation type="journal article" date="2023" name="Hortic Res">
        <title>Pangenome of water caltrop reveals structural variations and asymmetric subgenome divergence after allopolyploidization.</title>
        <authorList>
            <person name="Zhang X."/>
            <person name="Chen Y."/>
            <person name="Wang L."/>
            <person name="Yuan Y."/>
            <person name="Fang M."/>
            <person name="Shi L."/>
            <person name="Lu R."/>
            <person name="Comes H.P."/>
            <person name="Ma Y."/>
            <person name="Chen Y."/>
            <person name="Huang G."/>
            <person name="Zhou Y."/>
            <person name="Zheng Z."/>
            <person name="Qiu Y."/>
        </authorList>
    </citation>
    <scope>NUCLEOTIDE SEQUENCE [LARGE SCALE GENOMIC DNA]</scope>
    <source>
        <tissue evidence="2">Roots</tissue>
    </source>
</reference>
<sequence length="260" mass="28758">MLVTTSSPSSINCRGSVPQWLQSLLTEKFFNACLIHEEARKNEKNIFCLDCCTSFCPHCFPNHCSHRLLQIRRYVYHDVLRLDDAAKLIDCSSVQAYITNSAKVVFLKQRPQARQCRFSGNVCRTCDRALQDPYLFCSLSCKIDYLLRTQGSLCNNLLECNSLSLPDDAGLMMAPDGSLPEPIGSTSTSSGSSGYGGGSIGCWTMACTAATVVRKKRTSILTCHDNHQSPAHEPAKPICGPASEISMNRRKKTPHRAPLY</sequence>
<gene>
    <name evidence="2" type="ORF">SAY87_011164</name>
</gene>
<dbReference type="PANTHER" id="PTHR31065:SF1">
    <property type="entry name" value="OS09G0116050 PROTEIN"/>
    <property type="match status" value="1"/>
</dbReference>
<dbReference type="PANTHER" id="PTHR31065">
    <property type="entry name" value="PLATZ TRANSCRIPTION FACTOR FAMILY PROTEIN"/>
    <property type="match status" value="1"/>
</dbReference>
<proteinExistence type="predicted"/>
<feature type="compositionally biased region" description="Basic residues" evidence="1">
    <location>
        <begin position="248"/>
        <end position="260"/>
    </location>
</feature>
<comment type="caution">
    <text evidence="2">The sequence shown here is derived from an EMBL/GenBank/DDBJ whole genome shotgun (WGS) entry which is preliminary data.</text>
</comment>
<dbReference type="InterPro" id="IPR006734">
    <property type="entry name" value="PLATZ"/>
</dbReference>
<accession>A0AAN7GXG8</accession>
<protein>
    <recommendedName>
        <fullName evidence="4">PLATZ transcription factor family protein</fullName>
    </recommendedName>
</protein>
<organism evidence="2 3">
    <name type="scientific">Trapa incisa</name>
    <dbReference type="NCBI Taxonomy" id="236973"/>
    <lineage>
        <taxon>Eukaryota</taxon>
        <taxon>Viridiplantae</taxon>
        <taxon>Streptophyta</taxon>
        <taxon>Embryophyta</taxon>
        <taxon>Tracheophyta</taxon>
        <taxon>Spermatophyta</taxon>
        <taxon>Magnoliopsida</taxon>
        <taxon>eudicotyledons</taxon>
        <taxon>Gunneridae</taxon>
        <taxon>Pentapetalae</taxon>
        <taxon>rosids</taxon>
        <taxon>malvids</taxon>
        <taxon>Myrtales</taxon>
        <taxon>Lythraceae</taxon>
        <taxon>Trapa</taxon>
    </lineage>
</organism>
<dbReference type="AlphaFoldDB" id="A0AAN7GXG8"/>
<evidence type="ECO:0000313" key="2">
    <source>
        <dbReference type="EMBL" id="KAK4744852.1"/>
    </source>
</evidence>
<feature type="region of interest" description="Disordered" evidence="1">
    <location>
        <begin position="225"/>
        <end position="260"/>
    </location>
</feature>